<feature type="domain" description="L,D-TPase catalytic" evidence="10">
    <location>
        <begin position="309"/>
        <end position="439"/>
    </location>
</feature>
<dbReference type="CDD" id="cd16913">
    <property type="entry name" value="YkuD_like"/>
    <property type="match status" value="1"/>
</dbReference>
<feature type="region of interest" description="Disordered" evidence="8">
    <location>
        <begin position="229"/>
        <end position="261"/>
    </location>
</feature>
<evidence type="ECO:0000256" key="8">
    <source>
        <dbReference type="SAM" id="MobiDB-lite"/>
    </source>
</evidence>
<dbReference type="InterPro" id="IPR038063">
    <property type="entry name" value="Transpep_catalytic_dom"/>
</dbReference>
<keyword evidence="12" id="KW-1185">Reference proteome</keyword>
<keyword evidence="5 7" id="KW-0573">Peptidoglycan synthesis</keyword>
<feature type="region of interest" description="Disordered" evidence="8">
    <location>
        <begin position="279"/>
        <end position="298"/>
    </location>
</feature>
<evidence type="ECO:0000256" key="1">
    <source>
        <dbReference type="ARBA" id="ARBA00004752"/>
    </source>
</evidence>
<evidence type="ECO:0000259" key="10">
    <source>
        <dbReference type="PROSITE" id="PS52029"/>
    </source>
</evidence>
<dbReference type="GO" id="GO:0016740">
    <property type="term" value="F:transferase activity"/>
    <property type="evidence" value="ECO:0007669"/>
    <property type="project" value="UniProtKB-KW"/>
</dbReference>
<comment type="pathway">
    <text evidence="1 7">Cell wall biogenesis; peptidoglycan biosynthesis.</text>
</comment>
<dbReference type="PROSITE" id="PS52029">
    <property type="entry name" value="LD_TPASE"/>
    <property type="match status" value="1"/>
</dbReference>
<feature type="compositionally biased region" description="Low complexity" evidence="8">
    <location>
        <begin position="229"/>
        <end position="260"/>
    </location>
</feature>
<dbReference type="Proteomes" id="UP000239089">
    <property type="component" value="Unassembled WGS sequence"/>
</dbReference>
<comment type="similarity">
    <text evidence="2">Belongs to the YkuD family.</text>
</comment>
<organism evidence="11 12">
    <name type="scientific">Rhodoblastus sphagnicola</name>
    <dbReference type="NCBI Taxonomy" id="333368"/>
    <lineage>
        <taxon>Bacteria</taxon>
        <taxon>Pseudomonadati</taxon>
        <taxon>Pseudomonadota</taxon>
        <taxon>Alphaproteobacteria</taxon>
        <taxon>Hyphomicrobiales</taxon>
        <taxon>Rhodoblastaceae</taxon>
        <taxon>Rhodoblastus</taxon>
    </lineage>
</organism>
<comment type="caution">
    <text evidence="11">The sequence shown here is derived from an EMBL/GenBank/DDBJ whole genome shotgun (WGS) entry which is preliminary data.</text>
</comment>
<feature type="signal peptide" evidence="9">
    <location>
        <begin position="1"/>
        <end position="32"/>
    </location>
</feature>
<dbReference type="UniPathway" id="UPA00219"/>
<dbReference type="GO" id="GO:0008360">
    <property type="term" value="P:regulation of cell shape"/>
    <property type="evidence" value="ECO:0007669"/>
    <property type="project" value="UniProtKB-UniRule"/>
</dbReference>
<accession>A0A2S6NGQ2</accession>
<evidence type="ECO:0000256" key="2">
    <source>
        <dbReference type="ARBA" id="ARBA00005992"/>
    </source>
</evidence>
<name>A0A2S6NGQ2_9HYPH</name>
<feature type="active site" description="Nucleophile" evidence="7">
    <location>
        <position position="408"/>
    </location>
</feature>
<dbReference type="PANTHER" id="PTHR36699:SF1">
    <property type="entry name" value="L,D-TRANSPEPTIDASE YAFK-RELATED"/>
    <property type="match status" value="1"/>
</dbReference>
<feature type="chain" id="PRO_5015597835" description="L,D-TPase catalytic domain-containing protein" evidence="9">
    <location>
        <begin position="33"/>
        <end position="516"/>
    </location>
</feature>
<gene>
    <name evidence="11" type="ORF">CCR94_00730</name>
</gene>
<dbReference type="GO" id="GO:0009252">
    <property type="term" value="P:peptidoglycan biosynthetic process"/>
    <property type="evidence" value="ECO:0007669"/>
    <property type="project" value="UniProtKB-UniPathway"/>
</dbReference>
<dbReference type="AlphaFoldDB" id="A0A2S6NGQ2"/>
<dbReference type="Pfam" id="PF03734">
    <property type="entry name" value="YkuD"/>
    <property type="match status" value="1"/>
</dbReference>
<feature type="active site" description="Proton donor/acceptor" evidence="7">
    <location>
        <position position="400"/>
    </location>
</feature>
<dbReference type="EMBL" id="NHSJ01000013">
    <property type="protein sequence ID" value="PPQ33780.1"/>
    <property type="molecule type" value="Genomic_DNA"/>
</dbReference>
<evidence type="ECO:0000256" key="7">
    <source>
        <dbReference type="PROSITE-ProRule" id="PRU01373"/>
    </source>
</evidence>
<keyword evidence="6 7" id="KW-0961">Cell wall biogenesis/degradation</keyword>
<evidence type="ECO:0000256" key="3">
    <source>
        <dbReference type="ARBA" id="ARBA00022679"/>
    </source>
</evidence>
<reference evidence="11 12" key="1">
    <citation type="journal article" date="2018" name="Arch. Microbiol.">
        <title>New insights into the metabolic potential of the phototrophic purple bacterium Rhodopila globiformis DSM 161(T) from its draft genome sequence and evidence for a vanadium-dependent nitrogenase.</title>
        <authorList>
            <person name="Imhoff J.F."/>
            <person name="Rahn T."/>
            <person name="Kunzel S."/>
            <person name="Neulinger S.C."/>
        </authorList>
    </citation>
    <scope>NUCLEOTIDE SEQUENCE [LARGE SCALE GENOMIC DNA]</scope>
    <source>
        <strain evidence="11 12">DSM 16996</strain>
    </source>
</reference>
<evidence type="ECO:0000256" key="9">
    <source>
        <dbReference type="SAM" id="SignalP"/>
    </source>
</evidence>
<sequence>MAVTHRKWTRFLTLASASVTTLCLGAWLSYEAAIQSGSVAETRHSGNFSQARADIDLRAAEPAAIPAEPAAAQAAVPTGATLPAEPPAVESQAAVETAPDESVIRASLSVETRSLFADADPGAAALELRGAPVPDVPPLQPPSGAQAAVAPAEKPSPLDDFTLPQEILLPKLADRPVPVDGVPLPPRRPVGLAAVPAPAQVASLGPVTLPMTPGVAVAPQVVVSPQEPKSAPAAAASPAKAASAKTAAPQTAPAPAAAPSDNGFPNISNALAAVSASVGGANSTMTPQPEEVAPAFPEPTGGFKKGAQVFVRIFKREGSLELWMKKGDRFALYKNYPICKWSGKLGPKQAYADYQSPEGFYSVSSKQLNPHSAYHLAFDVGYPNAYDRRHGFTGNKIMVHGDCKSVGCFAMTNAGIDEIYGFVASALASGQSEVPVHIFPFRMTEEAIARENGGGNSFLAFLDNGGPRQDWSPFWHNLKEGYDLFERSHVPPTAYACGDRYEFSGSAGSCSRIAGR</sequence>
<evidence type="ECO:0000256" key="4">
    <source>
        <dbReference type="ARBA" id="ARBA00022960"/>
    </source>
</evidence>
<dbReference type="GO" id="GO:0071555">
    <property type="term" value="P:cell wall organization"/>
    <property type="evidence" value="ECO:0007669"/>
    <property type="project" value="UniProtKB-UniRule"/>
</dbReference>
<evidence type="ECO:0000313" key="12">
    <source>
        <dbReference type="Proteomes" id="UP000239089"/>
    </source>
</evidence>
<keyword evidence="9" id="KW-0732">Signal</keyword>
<dbReference type="GO" id="GO:0004180">
    <property type="term" value="F:carboxypeptidase activity"/>
    <property type="evidence" value="ECO:0007669"/>
    <property type="project" value="UniProtKB-ARBA"/>
</dbReference>
<dbReference type="SUPFAM" id="SSF141523">
    <property type="entry name" value="L,D-transpeptidase catalytic domain-like"/>
    <property type="match status" value="1"/>
</dbReference>
<dbReference type="InterPro" id="IPR005490">
    <property type="entry name" value="LD_TPept_cat_dom"/>
</dbReference>
<protein>
    <recommendedName>
        <fullName evidence="10">L,D-TPase catalytic domain-containing protein</fullName>
    </recommendedName>
</protein>
<evidence type="ECO:0000256" key="5">
    <source>
        <dbReference type="ARBA" id="ARBA00022984"/>
    </source>
</evidence>
<evidence type="ECO:0000256" key="6">
    <source>
        <dbReference type="ARBA" id="ARBA00023316"/>
    </source>
</evidence>
<dbReference type="PANTHER" id="PTHR36699">
    <property type="entry name" value="LD-TRANSPEPTIDASE"/>
    <property type="match status" value="1"/>
</dbReference>
<keyword evidence="3" id="KW-0808">Transferase</keyword>
<evidence type="ECO:0000313" key="11">
    <source>
        <dbReference type="EMBL" id="PPQ33780.1"/>
    </source>
</evidence>
<keyword evidence="4 7" id="KW-0133">Cell shape</keyword>
<proteinExistence type="inferred from homology"/>